<reference evidence="4" key="1">
    <citation type="submission" date="2020-06" db="EMBL/GenBank/DDBJ databases">
        <title>Insight into the genomes of haloalkaliphilic bacilli from Kenyan soda lakes.</title>
        <authorList>
            <person name="Mwirichia R."/>
            <person name="Villamizar G.C."/>
            <person name="Poehlein A."/>
            <person name="Mugweru J."/>
            <person name="Kipnyargis A."/>
            <person name="Kiplimo D."/>
            <person name="Orwa P."/>
            <person name="Daniel R."/>
        </authorList>
    </citation>
    <scope>NUCLEOTIDE SEQUENCE</scope>
    <source>
        <strain evidence="4">B1096_S55</strain>
    </source>
</reference>
<dbReference type="InterPro" id="IPR011629">
    <property type="entry name" value="CobW-like_C"/>
</dbReference>
<comment type="caution">
    <text evidence="4">The sequence shown here is derived from an EMBL/GenBank/DDBJ whole genome shotgun (WGS) entry which is preliminary data.</text>
</comment>
<protein>
    <submittedName>
        <fullName evidence="4">GTP-binding protein</fullName>
    </submittedName>
</protein>
<keyword evidence="2" id="KW-0143">Chaperone</keyword>
<sequence>MTDTFTLPITLVTGMDEQEKISLIKQLNRYKVNTKKVIQFRDPNSIYQYDAEGPHFQKTPVTEVFHDMEATSYDELMTLLYHIQNQKDVEEIIVTKAYDSNLDLLLYDNQKKAPFFQVTHHIHVINAVNFWFQYSSKDTIQTESICHEETVDHTIGELLVHQLELADSFYISNEYRLNEERVNELIWFLKKLNPLANIMTHANFNKSTTSIGDTIWPEEHKSDYLYRHQLQAFKPKSPLALVGDYGIETFIYQSNSPASLSQIKAFFSHLPDGILRTKGVCYTPFTHESHTISQVGASIEIMSEEPPYVKRPTSEYLTEFLFIGQHLNPQSIREKLDTCLSDVNYPLTKEY</sequence>
<evidence type="ECO:0000259" key="3">
    <source>
        <dbReference type="SMART" id="SM00833"/>
    </source>
</evidence>
<dbReference type="RefSeq" id="WP_257821689.1">
    <property type="nucleotide sequence ID" value="NZ_JABXYM010000001.1"/>
</dbReference>
<dbReference type="SMART" id="SM00833">
    <property type="entry name" value="CobW_C"/>
    <property type="match status" value="1"/>
</dbReference>
<evidence type="ECO:0000256" key="2">
    <source>
        <dbReference type="ARBA" id="ARBA00023186"/>
    </source>
</evidence>
<gene>
    <name evidence="4" type="ORF">HXA33_12095</name>
</gene>
<dbReference type="InterPro" id="IPR036627">
    <property type="entry name" value="CobW-likC_sf"/>
</dbReference>
<feature type="domain" description="CobW C-terminal" evidence="3">
    <location>
        <begin position="247"/>
        <end position="340"/>
    </location>
</feature>
<name>A0A9Q4B2Z0_SALAG</name>
<dbReference type="Proteomes" id="UP001057753">
    <property type="component" value="Unassembled WGS sequence"/>
</dbReference>
<proteinExistence type="predicted"/>
<keyword evidence="5" id="KW-1185">Reference proteome</keyword>
<dbReference type="PANTHER" id="PTHR43603:SF1">
    <property type="entry name" value="ZINC-REGULATED GTPASE METALLOPROTEIN ACTIVATOR 1"/>
    <property type="match status" value="1"/>
</dbReference>
<evidence type="ECO:0000313" key="5">
    <source>
        <dbReference type="Proteomes" id="UP001057753"/>
    </source>
</evidence>
<evidence type="ECO:0000313" key="4">
    <source>
        <dbReference type="EMBL" id="MCR6097286.1"/>
    </source>
</evidence>
<dbReference type="PANTHER" id="PTHR43603">
    <property type="entry name" value="COBW DOMAIN-CONTAINING PROTEIN DDB_G0274527"/>
    <property type="match status" value="1"/>
</dbReference>
<dbReference type="SUPFAM" id="SSF90002">
    <property type="entry name" value="Hypothetical protein YjiA, C-terminal domain"/>
    <property type="match status" value="1"/>
</dbReference>
<dbReference type="AlphaFoldDB" id="A0A9Q4B2Z0"/>
<dbReference type="EMBL" id="JABXYM010000001">
    <property type="protein sequence ID" value="MCR6097286.1"/>
    <property type="molecule type" value="Genomic_DNA"/>
</dbReference>
<keyword evidence="1" id="KW-0547">Nucleotide-binding</keyword>
<evidence type="ECO:0000256" key="1">
    <source>
        <dbReference type="ARBA" id="ARBA00022741"/>
    </source>
</evidence>
<dbReference type="GO" id="GO:0000166">
    <property type="term" value="F:nucleotide binding"/>
    <property type="evidence" value="ECO:0007669"/>
    <property type="project" value="UniProtKB-KW"/>
</dbReference>
<dbReference type="Pfam" id="PF07683">
    <property type="entry name" value="CobW_C"/>
    <property type="match status" value="1"/>
</dbReference>
<dbReference type="Gene3D" id="3.30.1220.10">
    <property type="entry name" value="CobW-like, C-terminal domain"/>
    <property type="match status" value="1"/>
</dbReference>
<dbReference type="InterPro" id="IPR051927">
    <property type="entry name" value="Zn_Chap_cDPG_Synth"/>
</dbReference>
<accession>A0A9Q4B2Z0</accession>
<organism evidence="4 5">
    <name type="scientific">Salipaludibacillus agaradhaerens</name>
    <name type="common">Bacillus agaradhaerens</name>
    <dbReference type="NCBI Taxonomy" id="76935"/>
    <lineage>
        <taxon>Bacteria</taxon>
        <taxon>Bacillati</taxon>
        <taxon>Bacillota</taxon>
        <taxon>Bacilli</taxon>
        <taxon>Bacillales</taxon>
        <taxon>Bacillaceae</taxon>
    </lineage>
</organism>